<dbReference type="Pfam" id="PF00092">
    <property type="entry name" value="VWA"/>
    <property type="match status" value="1"/>
</dbReference>
<dbReference type="InterPro" id="IPR036465">
    <property type="entry name" value="vWFA_dom_sf"/>
</dbReference>
<name>A0A0B6XVY8_9EUPU</name>
<dbReference type="Gene3D" id="3.40.50.410">
    <property type="entry name" value="von Willebrand factor, type A domain"/>
    <property type="match status" value="1"/>
</dbReference>
<protein>
    <recommendedName>
        <fullName evidence="1">VWFA domain-containing protein</fullName>
    </recommendedName>
</protein>
<gene>
    <name evidence="2" type="primary">ORF1325</name>
</gene>
<feature type="non-terminal residue" evidence="2">
    <location>
        <position position="1"/>
    </location>
</feature>
<dbReference type="SUPFAM" id="SSF53300">
    <property type="entry name" value="vWA-like"/>
    <property type="match status" value="1"/>
</dbReference>
<evidence type="ECO:0000313" key="2">
    <source>
        <dbReference type="EMBL" id="CEK47420.1"/>
    </source>
</evidence>
<reference evidence="2" key="1">
    <citation type="submission" date="2014-12" db="EMBL/GenBank/DDBJ databases">
        <title>Insight into the proteome of Arion vulgaris.</title>
        <authorList>
            <person name="Aradska J."/>
            <person name="Bulat T."/>
            <person name="Smidak R."/>
            <person name="Sarate P."/>
            <person name="Gangsoo J."/>
            <person name="Sialana F."/>
            <person name="Bilban M."/>
            <person name="Lubec G."/>
        </authorList>
    </citation>
    <scope>NUCLEOTIDE SEQUENCE</scope>
    <source>
        <tissue evidence="2">Skin</tissue>
    </source>
</reference>
<sequence>ANVKSSEWQLLLRFVQNFLEHFTIDANNTRVAVISYSTTASVDIDGIGSGDYNKCSFAARLQNRMAKKIPSGYSATHEA</sequence>
<organism evidence="2">
    <name type="scientific">Arion vulgaris</name>
    <dbReference type="NCBI Taxonomy" id="1028688"/>
    <lineage>
        <taxon>Eukaryota</taxon>
        <taxon>Metazoa</taxon>
        <taxon>Spiralia</taxon>
        <taxon>Lophotrochozoa</taxon>
        <taxon>Mollusca</taxon>
        <taxon>Gastropoda</taxon>
        <taxon>Heterobranchia</taxon>
        <taxon>Euthyneura</taxon>
        <taxon>Panpulmonata</taxon>
        <taxon>Eupulmonata</taxon>
        <taxon>Stylommatophora</taxon>
        <taxon>Helicina</taxon>
        <taxon>Arionoidea</taxon>
        <taxon>Arionidae</taxon>
        <taxon>Arion</taxon>
    </lineage>
</organism>
<proteinExistence type="predicted"/>
<dbReference type="EMBL" id="HACG01000555">
    <property type="protein sequence ID" value="CEK47420.1"/>
    <property type="molecule type" value="Transcribed_RNA"/>
</dbReference>
<evidence type="ECO:0000259" key="1">
    <source>
        <dbReference type="Pfam" id="PF00092"/>
    </source>
</evidence>
<feature type="domain" description="VWFA" evidence="1">
    <location>
        <begin position="2"/>
        <end position="63"/>
    </location>
</feature>
<feature type="non-terminal residue" evidence="2">
    <location>
        <position position="79"/>
    </location>
</feature>
<dbReference type="InterPro" id="IPR002035">
    <property type="entry name" value="VWF_A"/>
</dbReference>
<accession>A0A0B6XVY8</accession>
<dbReference type="AlphaFoldDB" id="A0A0B6XVY8"/>